<evidence type="ECO:0000313" key="1">
    <source>
        <dbReference type="EMBL" id="DAF53245.1"/>
    </source>
</evidence>
<proteinExistence type="predicted"/>
<accession>A0A8S5SQB7</accession>
<name>A0A8S5SQB7_9CAUD</name>
<organism evidence="1">
    <name type="scientific">Siphoviridae sp. cto3L1</name>
    <dbReference type="NCBI Taxonomy" id="2827942"/>
    <lineage>
        <taxon>Viruses</taxon>
        <taxon>Duplodnaviria</taxon>
        <taxon>Heunggongvirae</taxon>
        <taxon>Uroviricota</taxon>
        <taxon>Caudoviricetes</taxon>
    </lineage>
</organism>
<dbReference type="EMBL" id="BK032650">
    <property type="protein sequence ID" value="DAF53245.1"/>
    <property type="molecule type" value="Genomic_DNA"/>
</dbReference>
<reference evidence="1" key="1">
    <citation type="journal article" date="2021" name="Proc. Natl. Acad. Sci. U.S.A.">
        <title>A Catalog of Tens of Thousands of Viruses from Human Metagenomes Reveals Hidden Associations with Chronic Diseases.</title>
        <authorList>
            <person name="Tisza M.J."/>
            <person name="Buck C.B."/>
        </authorList>
    </citation>
    <scope>NUCLEOTIDE SEQUENCE</scope>
    <source>
        <strain evidence="1">Cto3L1</strain>
    </source>
</reference>
<sequence>MICNPNQKKIKKFFKVAKKHKSNTDVLFLCLINCSCYVM</sequence>
<protein>
    <submittedName>
        <fullName evidence="1">Uncharacterized protein</fullName>
    </submittedName>
</protein>